<feature type="chain" id="PRO_5007542011" description="Secreted protein" evidence="1">
    <location>
        <begin position="18"/>
        <end position="110"/>
    </location>
</feature>
<feature type="signal peptide" evidence="1">
    <location>
        <begin position="1"/>
        <end position="17"/>
    </location>
</feature>
<accession>A0A147BCN2</accession>
<sequence length="110" mass="11954">MCCWAWTALSFCSVFLAAPDDVAAALLLFLTFVVRIGRFAATKHTLRKRPIPKSSRRARGAAIPSATTRSVLNALSGSHTKVPRAGSIDAMHLKYASQTSVHPNKDIPFM</sequence>
<organism evidence="2">
    <name type="scientific">Ixodes ricinus</name>
    <name type="common">Common tick</name>
    <name type="synonym">Acarus ricinus</name>
    <dbReference type="NCBI Taxonomy" id="34613"/>
    <lineage>
        <taxon>Eukaryota</taxon>
        <taxon>Metazoa</taxon>
        <taxon>Ecdysozoa</taxon>
        <taxon>Arthropoda</taxon>
        <taxon>Chelicerata</taxon>
        <taxon>Arachnida</taxon>
        <taxon>Acari</taxon>
        <taxon>Parasitiformes</taxon>
        <taxon>Ixodida</taxon>
        <taxon>Ixodoidea</taxon>
        <taxon>Ixodidae</taxon>
        <taxon>Ixodinae</taxon>
        <taxon>Ixodes</taxon>
    </lineage>
</organism>
<dbReference type="EMBL" id="GEGO01006874">
    <property type="protein sequence ID" value="JAR88530.1"/>
    <property type="molecule type" value="Transcribed_RNA"/>
</dbReference>
<dbReference type="AlphaFoldDB" id="A0A147BCN2"/>
<evidence type="ECO:0000256" key="1">
    <source>
        <dbReference type="SAM" id="SignalP"/>
    </source>
</evidence>
<evidence type="ECO:0008006" key="3">
    <source>
        <dbReference type="Google" id="ProtNLM"/>
    </source>
</evidence>
<name>A0A147BCN2_IXORI</name>
<keyword evidence="1" id="KW-0732">Signal</keyword>
<proteinExistence type="predicted"/>
<evidence type="ECO:0000313" key="2">
    <source>
        <dbReference type="EMBL" id="JAR88530.1"/>
    </source>
</evidence>
<reference evidence="2" key="1">
    <citation type="journal article" date="2018" name="PLoS Negl. Trop. Dis.">
        <title>Sialome diversity of ticks revealed by RNAseq of single tick salivary glands.</title>
        <authorList>
            <person name="Perner J."/>
            <person name="Kropackova S."/>
            <person name="Kopacek P."/>
            <person name="Ribeiro J.M."/>
        </authorList>
    </citation>
    <scope>NUCLEOTIDE SEQUENCE</scope>
    <source>
        <strain evidence="2">Siblings of single egg batch collected in Ceske Budejovice</strain>
        <tissue evidence="2">Salivary glands</tissue>
    </source>
</reference>
<protein>
    <recommendedName>
        <fullName evidence="3">Secreted protein</fullName>
    </recommendedName>
</protein>
<feature type="non-terminal residue" evidence="2">
    <location>
        <position position="110"/>
    </location>
</feature>